<protein>
    <recommendedName>
        <fullName evidence="9">Acetylglutamate kinase</fullName>
        <ecNumber evidence="9">2.7.2.8</ecNumber>
    </recommendedName>
    <alternativeName>
        <fullName evidence="9">N-acetyl-L-glutamate 5-phosphotransferase</fullName>
    </alternativeName>
    <alternativeName>
        <fullName evidence="9">NAG kinase</fullName>
        <shortName evidence="9">NAGK</shortName>
    </alternativeName>
</protein>
<comment type="function">
    <text evidence="9">Catalyzes the ATP-dependent phosphorylation of N-acetyl-L-glutamate.</text>
</comment>
<evidence type="ECO:0000256" key="6">
    <source>
        <dbReference type="ARBA" id="ARBA00022777"/>
    </source>
</evidence>
<proteinExistence type="inferred from homology"/>
<evidence type="ECO:0000313" key="12">
    <source>
        <dbReference type="Proteomes" id="UP000198280"/>
    </source>
</evidence>
<dbReference type="Proteomes" id="UP000198280">
    <property type="component" value="Unassembled WGS sequence"/>
</dbReference>
<feature type="binding site" evidence="9">
    <location>
        <begin position="66"/>
        <end position="67"/>
    </location>
    <ligand>
        <name>substrate</name>
    </ligand>
</feature>
<dbReference type="GO" id="GO:0042450">
    <property type="term" value="P:L-arginine biosynthetic process via ornithine"/>
    <property type="evidence" value="ECO:0007669"/>
    <property type="project" value="UniProtKB-UniRule"/>
</dbReference>
<organism evidence="11 12">
    <name type="scientific">Actinacidiphila glaucinigra</name>
    <dbReference type="NCBI Taxonomy" id="235986"/>
    <lineage>
        <taxon>Bacteria</taxon>
        <taxon>Bacillati</taxon>
        <taxon>Actinomycetota</taxon>
        <taxon>Actinomycetes</taxon>
        <taxon>Kitasatosporales</taxon>
        <taxon>Streptomycetaceae</taxon>
        <taxon>Actinacidiphila</taxon>
    </lineage>
</organism>
<reference evidence="11 12" key="1">
    <citation type="submission" date="2017-06" db="EMBL/GenBank/DDBJ databases">
        <authorList>
            <person name="Kim H.J."/>
            <person name="Triplett B.A."/>
        </authorList>
    </citation>
    <scope>NUCLEOTIDE SEQUENCE [LARGE SCALE GENOMIC DNA]</scope>
    <source>
        <strain evidence="11 12">CGMCC 4.1858</strain>
    </source>
</reference>
<gene>
    <name evidence="9" type="primary">argB</name>
    <name evidence="11" type="ORF">SAMN05216252_13849</name>
</gene>
<evidence type="ECO:0000256" key="8">
    <source>
        <dbReference type="ARBA" id="ARBA00048141"/>
    </source>
</evidence>
<keyword evidence="4 9" id="KW-0808">Transferase</keyword>
<keyword evidence="5 9" id="KW-0547">Nucleotide-binding</keyword>
<dbReference type="PIRSF" id="PIRSF000728">
    <property type="entry name" value="NAGK"/>
    <property type="match status" value="1"/>
</dbReference>
<keyword evidence="7 9" id="KW-0067">ATP-binding</keyword>
<keyword evidence="9" id="KW-0963">Cytoplasm</keyword>
<keyword evidence="12" id="KW-1185">Reference proteome</keyword>
<dbReference type="InterPro" id="IPR037528">
    <property type="entry name" value="ArgB"/>
</dbReference>
<sequence>MFAPPHPSTLLSRPGPLPALEPLRGRTVVVKFGGHAMTDGTLLRSFAEDVVRLRQTGVRAVVVHGGGPQISAQLDRLGVPAQFLGGQRVTTPETLDVVRMVLAGKVQRELVRLLNEHGPYAVGLTGEDAHTLTAVRRYAEVGGELMDIGLVGDVTEVNTAALDVLLDHGHVPVVSPLGRGTDGEVYNVNADAAAGALAAALRAEVLVVLTDVPGVYADWPRRERVLDRLTASELELVLPSLGGGMVPKMESCLRAVRAGVRTARVLDGRAPHALLRALTGAPGEAGAGTAVLPG</sequence>
<feature type="site" description="Transition state stabilizer" evidence="9">
    <location>
        <position position="31"/>
    </location>
</feature>
<dbReference type="GO" id="GO:0005737">
    <property type="term" value="C:cytoplasm"/>
    <property type="evidence" value="ECO:0007669"/>
    <property type="project" value="UniProtKB-SubCell"/>
</dbReference>
<comment type="pathway">
    <text evidence="1 9">Amino-acid biosynthesis; L-arginine biosynthesis; N(2)-acetyl-L-ornithine from L-glutamate: step 2/4.</text>
</comment>
<keyword evidence="2 9" id="KW-0055">Arginine biosynthesis</keyword>
<name>A0A239NJC0_9ACTN</name>
<evidence type="ECO:0000256" key="2">
    <source>
        <dbReference type="ARBA" id="ARBA00022571"/>
    </source>
</evidence>
<evidence type="ECO:0000256" key="7">
    <source>
        <dbReference type="ARBA" id="ARBA00022840"/>
    </source>
</evidence>
<accession>A0A239NJC0</accession>
<dbReference type="EMBL" id="FZOF01000038">
    <property type="protein sequence ID" value="SNT54991.1"/>
    <property type="molecule type" value="Genomic_DNA"/>
</dbReference>
<dbReference type="AlphaFoldDB" id="A0A239NJC0"/>
<feature type="site" description="Transition state stabilizer" evidence="9">
    <location>
        <position position="248"/>
    </location>
</feature>
<dbReference type="HAMAP" id="MF_00082">
    <property type="entry name" value="ArgB"/>
    <property type="match status" value="1"/>
</dbReference>
<feature type="binding site" evidence="9">
    <location>
        <position position="88"/>
    </location>
    <ligand>
        <name>substrate</name>
    </ligand>
</feature>
<evidence type="ECO:0000313" key="11">
    <source>
        <dbReference type="EMBL" id="SNT54991.1"/>
    </source>
</evidence>
<evidence type="ECO:0000256" key="3">
    <source>
        <dbReference type="ARBA" id="ARBA00022605"/>
    </source>
</evidence>
<evidence type="ECO:0000256" key="5">
    <source>
        <dbReference type="ARBA" id="ARBA00022741"/>
    </source>
</evidence>
<keyword evidence="3 9" id="KW-0028">Amino-acid biosynthesis</keyword>
<dbReference type="EC" id="2.7.2.8" evidence="9"/>
<dbReference type="GO" id="GO:0003991">
    <property type="term" value="F:acetylglutamate kinase activity"/>
    <property type="evidence" value="ECO:0007669"/>
    <property type="project" value="UniProtKB-UniRule"/>
</dbReference>
<dbReference type="InterPro" id="IPR001048">
    <property type="entry name" value="Asp/Glu/Uridylate_kinase"/>
</dbReference>
<dbReference type="SUPFAM" id="SSF53633">
    <property type="entry name" value="Carbamate kinase-like"/>
    <property type="match status" value="1"/>
</dbReference>
<comment type="similarity">
    <text evidence="9">Belongs to the acetylglutamate kinase family. ArgB subfamily.</text>
</comment>
<dbReference type="InterPro" id="IPR036393">
    <property type="entry name" value="AceGlu_kinase-like_sf"/>
</dbReference>
<evidence type="ECO:0000256" key="9">
    <source>
        <dbReference type="HAMAP-Rule" id="MF_00082"/>
    </source>
</evidence>
<feature type="domain" description="Aspartate/glutamate/uridylate kinase" evidence="10">
    <location>
        <begin position="27"/>
        <end position="266"/>
    </location>
</feature>
<comment type="subcellular location">
    <subcellularLocation>
        <location evidence="9">Cytoplasm</location>
    </subcellularLocation>
</comment>
<comment type="catalytic activity">
    <reaction evidence="8 9">
        <text>N-acetyl-L-glutamate + ATP = N-acetyl-L-glutamyl 5-phosphate + ADP</text>
        <dbReference type="Rhea" id="RHEA:14629"/>
        <dbReference type="ChEBI" id="CHEBI:30616"/>
        <dbReference type="ChEBI" id="CHEBI:44337"/>
        <dbReference type="ChEBI" id="CHEBI:57936"/>
        <dbReference type="ChEBI" id="CHEBI:456216"/>
        <dbReference type="EC" id="2.7.2.8"/>
    </reaction>
</comment>
<dbReference type="NCBIfam" id="TIGR00761">
    <property type="entry name" value="argB"/>
    <property type="match status" value="1"/>
</dbReference>
<feature type="binding site" evidence="9">
    <location>
        <position position="187"/>
    </location>
    <ligand>
        <name>substrate</name>
    </ligand>
</feature>
<dbReference type="PANTHER" id="PTHR23342:SF0">
    <property type="entry name" value="N-ACETYLGLUTAMATE SYNTHASE, MITOCHONDRIAL"/>
    <property type="match status" value="1"/>
</dbReference>
<dbReference type="Pfam" id="PF00696">
    <property type="entry name" value="AA_kinase"/>
    <property type="match status" value="1"/>
</dbReference>
<dbReference type="InterPro" id="IPR001057">
    <property type="entry name" value="Glu/AcGlu_kinase"/>
</dbReference>
<dbReference type="InterPro" id="IPR004662">
    <property type="entry name" value="AcgluKinase_fam"/>
</dbReference>
<dbReference type="UniPathway" id="UPA00068">
    <property type="reaction ID" value="UER00107"/>
</dbReference>
<evidence type="ECO:0000256" key="4">
    <source>
        <dbReference type="ARBA" id="ARBA00022679"/>
    </source>
</evidence>
<dbReference type="RefSeq" id="WP_179280192.1">
    <property type="nucleotide sequence ID" value="NZ_FZOF01000038.1"/>
</dbReference>
<dbReference type="GO" id="GO:0005524">
    <property type="term" value="F:ATP binding"/>
    <property type="evidence" value="ECO:0007669"/>
    <property type="project" value="UniProtKB-UniRule"/>
</dbReference>
<dbReference type="Gene3D" id="3.40.1160.10">
    <property type="entry name" value="Acetylglutamate kinase-like"/>
    <property type="match status" value="1"/>
</dbReference>
<dbReference type="PANTHER" id="PTHR23342">
    <property type="entry name" value="N-ACETYLGLUTAMATE SYNTHASE"/>
    <property type="match status" value="1"/>
</dbReference>
<dbReference type="PRINTS" id="PR00474">
    <property type="entry name" value="GLU5KINASE"/>
</dbReference>
<dbReference type="FunFam" id="3.40.1160.10:FF:000004">
    <property type="entry name" value="Acetylglutamate kinase"/>
    <property type="match status" value="1"/>
</dbReference>
<keyword evidence="6 9" id="KW-0418">Kinase</keyword>
<evidence type="ECO:0000256" key="1">
    <source>
        <dbReference type="ARBA" id="ARBA00004828"/>
    </source>
</evidence>
<evidence type="ECO:0000259" key="10">
    <source>
        <dbReference type="Pfam" id="PF00696"/>
    </source>
</evidence>